<keyword evidence="2" id="KW-1133">Transmembrane helix</keyword>
<dbReference type="OrthoDB" id="10574058at2759"/>
<accession>A0A8K0G6S0</accession>
<feature type="transmembrane region" description="Helical" evidence="2">
    <location>
        <begin position="20"/>
        <end position="42"/>
    </location>
</feature>
<dbReference type="AlphaFoldDB" id="A0A8K0G6S0"/>
<evidence type="ECO:0000256" key="1">
    <source>
        <dbReference type="ARBA" id="ARBA00004123"/>
    </source>
</evidence>
<reference evidence="3" key="1">
    <citation type="submission" date="2019-08" db="EMBL/GenBank/DDBJ databases">
        <title>The genome of the North American firefly Photinus pyralis.</title>
        <authorList>
            <consortium name="Photinus pyralis genome working group"/>
            <person name="Fallon T.R."/>
            <person name="Sander Lower S.E."/>
            <person name="Weng J.-K."/>
        </authorList>
    </citation>
    <scope>NUCLEOTIDE SEQUENCE</scope>
    <source>
        <strain evidence="3">TRF0915ILg1</strain>
        <tissue evidence="3">Whole body</tissue>
    </source>
</reference>
<evidence type="ECO:0008006" key="5">
    <source>
        <dbReference type="Google" id="ProtNLM"/>
    </source>
</evidence>
<protein>
    <recommendedName>
        <fullName evidence="5">HTH psq-type domain-containing protein</fullName>
    </recommendedName>
</protein>
<comment type="subcellular location">
    <subcellularLocation>
        <location evidence="1">Nucleus</location>
    </subcellularLocation>
</comment>
<keyword evidence="2" id="KW-0812">Transmembrane</keyword>
<evidence type="ECO:0000313" key="4">
    <source>
        <dbReference type="Proteomes" id="UP000801492"/>
    </source>
</evidence>
<proteinExistence type="predicted"/>
<evidence type="ECO:0000256" key="2">
    <source>
        <dbReference type="SAM" id="Phobius"/>
    </source>
</evidence>
<keyword evidence="2" id="KW-0472">Membrane</keyword>
<organism evidence="3 4">
    <name type="scientific">Ignelater luminosus</name>
    <name type="common">Cucubano</name>
    <name type="synonym">Pyrophorus luminosus</name>
    <dbReference type="NCBI Taxonomy" id="2038154"/>
    <lineage>
        <taxon>Eukaryota</taxon>
        <taxon>Metazoa</taxon>
        <taxon>Ecdysozoa</taxon>
        <taxon>Arthropoda</taxon>
        <taxon>Hexapoda</taxon>
        <taxon>Insecta</taxon>
        <taxon>Pterygota</taxon>
        <taxon>Neoptera</taxon>
        <taxon>Endopterygota</taxon>
        <taxon>Coleoptera</taxon>
        <taxon>Polyphaga</taxon>
        <taxon>Elateriformia</taxon>
        <taxon>Elateroidea</taxon>
        <taxon>Elateridae</taxon>
        <taxon>Agrypninae</taxon>
        <taxon>Pyrophorini</taxon>
        <taxon>Ignelater</taxon>
    </lineage>
</organism>
<dbReference type="InterPro" id="IPR009057">
    <property type="entry name" value="Homeodomain-like_sf"/>
</dbReference>
<gene>
    <name evidence="3" type="ORF">ILUMI_18550</name>
</gene>
<dbReference type="Proteomes" id="UP000801492">
    <property type="component" value="Unassembled WGS sequence"/>
</dbReference>
<dbReference type="GO" id="GO:0005634">
    <property type="term" value="C:nucleus"/>
    <property type="evidence" value="ECO:0007669"/>
    <property type="project" value="UniProtKB-SubCell"/>
</dbReference>
<sequence length="407" mass="46663">MIPIPIANKLIFFQTAAYPSLRLVFVFFVHVLAGLAIIKLNYSKYGTRARIFYSDLESLQPGELQQVEINNDTKRTFVRQTIIVVLITIGVEVLDAKLLVRTFTSTILLDYFSTYVAKVIELIIYFQIHHKLYLLLRYSESINDNLRTSFISHKIVRPNIVEAYTQDHAKLCDLMNDIDDLHGWHIAHLWRCAITRFINSLGQIIIFYNSLYSLLENEVSPKIFVLLKLSNSLLYCIETAHNTTKQKGKWSDEEIKNAVTAEISNETSAREAAERFRVPGSTLGNHLKAIKMGDAPGPERSSCNMESGDQSKIRFLLHPLIKMNYWRKKVTEVKKQVAVKRKLEKDAKKDEICSKGRKLGASQLSKIADEDDTTNKKRQKKLDCGGNKETIEHNTTFIICLESFEEE</sequence>
<comment type="caution">
    <text evidence="3">The sequence shown here is derived from an EMBL/GenBank/DDBJ whole genome shotgun (WGS) entry which is preliminary data.</text>
</comment>
<feature type="transmembrane region" description="Helical" evidence="2">
    <location>
        <begin position="81"/>
        <end position="100"/>
    </location>
</feature>
<dbReference type="EMBL" id="VTPC01082544">
    <property type="protein sequence ID" value="KAF2887623.1"/>
    <property type="molecule type" value="Genomic_DNA"/>
</dbReference>
<evidence type="ECO:0000313" key="3">
    <source>
        <dbReference type="EMBL" id="KAF2887623.1"/>
    </source>
</evidence>
<dbReference type="SUPFAM" id="SSF46689">
    <property type="entry name" value="Homeodomain-like"/>
    <property type="match status" value="1"/>
</dbReference>
<keyword evidence="4" id="KW-1185">Reference proteome</keyword>
<name>A0A8K0G6S0_IGNLU</name>